<dbReference type="EMBL" id="FLUV01001256">
    <property type="protein sequence ID" value="SBW22683.1"/>
    <property type="molecule type" value="Genomic_DNA"/>
</dbReference>
<accession>A0A1C3NYN8</accession>
<protein>
    <submittedName>
        <fullName evidence="1">Uncharacterized protein</fullName>
    </submittedName>
</protein>
<dbReference type="Proteomes" id="UP000199013">
    <property type="component" value="Unassembled WGS sequence"/>
</dbReference>
<reference evidence="2" key="1">
    <citation type="submission" date="2016-02" db="EMBL/GenBank/DDBJ databases">
        <authorList>
            <person name="Wibberg D."/>
        </authorList>
    </citation>
    <scope>NUCLEOTIDE SEQUENCE [LARGE SCALE GENOMIC DNA]</scope>
</reference>
<gene>
    <name evidence="1" type="ORF">FDG2_2977</name>
</gene>
<evidence type="ECO:0000313" key="1">
    <source>
        <dbReference type="EMBL" id="SBW22683.1"/>
    </source>
</evidence>
<name>A0A1C3NYN8_9ACTN</name>
<dbReference type="AlphaFoldDB" id="A0A1C3NYN8"/>
<keyword evidence="2" id="KW-1185">Reference proteome</keyword>
<sequence>MSEDTPVLMLRAYREWYGLEQHEVASRLVNLAHAIDGTYAGSTTR</sequence>
<evidence type="ECO:0000313" key="2">
    <source>
        <dbReference type="Proteomes" id="UP000199013"/>
    </source>
</evidence>
<proteinExistence type="predicted"/>
<organism evidence="1 2">
    <name type="scientific">Candidatus Protofrankia californiensis</name>
    <dbReference type="NCBI Taxonomy" id="1839754"/>
    <lineage>
        <taxon>Bacteria</taxon>
        <taxon>Bacillati</taxon>
        <taxon>Actinomycetota</taxon>
        <taxon>Actinomycetes</taxon>
        <taxon>Frankiales</taxon>
        <taxon>Frankiaceae</taxon>
        <taxon>Protofrankia</taxon>
    </lineage>
</organism>